<dbReference type="InterPro" id="IPR036318">
    <property type="entry name" value="FAD-bd_PCMH-like_sf"/>
</dbReference>
<evidence type="ECO:0000259" key="6">
    <source>
        <dbReference type="PROSITE" id="PS51387"/>
    </source>
</evidence>
<comment type="caution">
    <text evidence="7">The sequence shown here is derived from an EMBL/GenBank/DDBJ whole genome shotgun (WGS) entry which is preliminary data.</text>
</comment>
<sequence length="469" mass="50307">MRRRSFFKAAGLGTLSAVTLTGMSPMDVRWIRPGDAGYAEAKLGYFPMYDHQRPSAIARVTSVADVQRCLEEARRSDSRIVARCGGHSYPGYSTADGALVVDVRGLNRIEIHPDGTADVDAGVLLIDLYQALASAGRMMPAGTCATVGISGLTLGGGIGMTGRQMGLTCDRLIKATIVTPDGVHRVVSPTEHADLFWALRGGGGGNFGIVTRFTFRTEPARTMTTFRLKFAPAALPALLDAWPRWQARAPRAMTTSFGVGGGPDSSPSIHGCFIGTAAHAKPLIDDLVRRVGSQPTRRSETEKTFLAAMEEFAWCSIADRSCQPSWGGGGGGQPRGEYVATSRMLFRPISDPQALAELFRATPNSYNMIDAVGGAIADGPSTAYPHRDAIGSIQVEVSLAAGETAARKAMGTARDELGRMFGETGYVNYLDPQMPNWQRTYYGRNLGRLKAVACRYDPDRVFAFPQGLA</sequence>
<dbReference type="Gene3D" id="3.30.465.10">
    <property type="match status" value="1"/>
</dbReference>
<gene>
    <name evidence="7" type="ORF">C8D87_11127</name>
</gene>
<dbReference type="PROSITE" id="PS51387">
    <property type="entry name" value="FAD_PCMH"/>
    <property type="match status" value="1"/>
</dbReference>
<evidence type="ECO:0000256" key="2">
    <source>
        <dbReference type="ARBA" id="ARBA00005466"/>
    </source>
</evidence>
<keyword evidence="8" id="KW-1185">Reference proteome</keyword>
<dbReference type="SUPFAM" id="SSF56176">
    <property type="entry name" value="FAD-binding/transporter-associated domain-like"/>
    <property type="match status" value="1"/>
</dbReference>
<dbReference type="Gene3D" id="3.40.462.20">
    <property type="match status" value="1"/>
</dbReference>
<feature type="domain" description="FAD-binding PCMH-type" evidence="6">
    <location>
        <begin position="49"/>
        <end position="220"/>
    </location>
</feature>
<keyword evidence="5" id="KW-0560">Oxidoreductase</keyword>
<keyword evidence="4" id="KW-0274">FAD</keyword>
<evidence type="ECO:0000256" key="1">
    <source>
        <dbReference type="ARBA" id="ARBA00001974"/>
    </source>
</evidence>
<dbReference type="InterPro" id="IPR012951">
    <property type="entry name" value="BBE"/>
</dbReference>
<dbReference type="Proteomes" id="UP000248714">
    <property type="component" value="Unassembled WGS sequence"/>
</dbReference>
<organism evidence="7 8">
    <name type="scientific">Lentzea atacamensis</name>
    <dbReference type="NCBI Taxonomy" id="531938"/>
    <lineage>
        <taxon>Bacteria</taxon>
        <taxon>Bacillati</taxon>
        <taxon>Actinomycetota</taxon>
        <taxon>Actinomycetes</taxon>
        <taxon>Pseudonocardiales</taxon>
        <taxon>Pseudonocardiaceae</taxon>
        <taxon>Lentzea</taxon>
    </lineage>
</organism>
<dbReference type="EMBL" id="QLTT01000011">
    <property type="protein sequence ID" value="RAS60609.1"/>
    <property type="molecule type" value="Genomic_DNA"/>
</dbReference>
<evidence type="ECO:0000313" key="8">
    <source>
        <dbReference type="Proteomes" id="UP000248714"/>
    </source>
</evidence>
<comment type="cofactor">
    <cofactor evidence="1">
        <name>FAD</name>
        <dbReference type="ChEBI" id="CHEBI:57692"/>
    </cofactor>
</comment>
<dbReference type="InterPro" id="IPR016166">
    <property type="entry name" value="FAD-bd_PCMH"/>
</dbReference>
<protein>
    <submittedName>
        <fullName evidence="7">FAD/FMN-containing dehydrogenase</fullName>
    </submittedName>
</protein>
<dbReference type="Pfam" id="PF01565">
    <property type="entry name" value="FAD_binding_4"/>
    <property type="match status" value="1"/>
</dbReference>
<dbReference type="InterPro" id="IPR050416">
    <property type="entry name" value="FAD-linked_Oxidoreductase"/>
</dbReference>
<evidence type="ECO:0000256" key="3">
    <source>
        <dbReference type="ARBA" id="ARBA00022630"/>
    </source>
</evidence>
<dbReference type="PANTHER" id="PTHR42973:SF39">
    <property type="entry name" value="FAD-BINDING PCMH-TYPE DOMAIN-CONTAINING PROTEIN"/>
    <property type="match status" value="1"/>
</dbReference>
<keyword evidence="3" id="KW-0285">Flavoprotein</keyword>
<reference evidence="7 8" key="1">
    <citation type="submission" date="2018-06" db="EMBL/GenBank/DDBJ databases">
        <title>Genomic Encyclopedia of Type Strains, Phase IV (KMG-IV): sequencing the most valuable type-strain genomes for metagenomic binning, comparative biology and taxonomic classification.</title>
        <authorList>
            <person name="Goeker M."/>
        </authorList>
    </citation>
    <scope>NUCLEOTIDE SEQUENCE [LARGE SCALE GENOMIC DNA]</scope>
    <source>
        <strain evidence="7 8">DSM 45479</strain>
    </source>
</reference>
<evidence type="ECO:0000313" key="7">
    <source>
        <dbReference type="EMBL" id="RAS60609.1"/>
    </source>
</evidence>
<dbReference type="InterPro" id="IPR006094">
    <property type="entry name" value="Oxid_FAD_bind_N"/>
</dbReference>
<evidence type="ECO:0000256" key="4">
    <source>
        <dbReference type="ARBA" id="ARBA00022827"/>
    </source>
</evidence>
<evidence type="ECO:0000256" key="5">
    <source>
        <dbReference type="ARBA" id="ARBA00023002"/>
    </source>
</evidence>
<proteinExistence type="inferred from homology"/>
<accession>A0ABX9DY39</accession>
<dbReference type="PANTHER" id="PTHR42973">
    <property type="entry name" value="BINDING OXIDOREDUCTASE, PUTATIVE (AFU_ORTHOLOGUE AFUA_1G17690)-RELATED"/>
    <property type="match status" value="1"/>
</dbReference>
<dbReference type="InterPro" id="IPR016169">
    <property type="entry name" value="FAD-bd_PCMH_sub2"/>
</dbReference>
<name>A0ABX9DY39_9PSEU</name>
<dbReference type="Pfam" id="PF08031">
    <property type="entry name" value="BBE"/>
    <property type="match status" value="1"/>
</dbReference>
<comment type="similarity">
    <text evidence="2">Belongs to the oxygen-dependent FAD-linked oxidoreductase family.</text>
</comment>